<sequence length="156" mass="17426">MAKLESQMRRSRSSCKAMEMVESINEGMVPLVRIKRGLQLMCIIPSSLANKLKRGSYSESFMVVDSQNLVDRCPRVLVSNVPNVYGMPETPGAIIRPVGRHMYYALKMTLEGRDACNDSLTEATLRLANFAGHTPDWKARHHTTYVAPSQLSISIV</sequence>
<accession>A0AA86VKT8</accession>
<organism evidence="1 2">
    <name type="scientific">Sphenostylis stenocarpa</name>
    <dbReference type="NCBI Taxonomy" id="92480"/>
    <lineage>
        <taxon>Eukaryota</taxon>
        <taxon>Viridiplantae</taxon>
        <taxon>Streptophyta</taxon>
        <taxon>Embryophyta</taxon>
        <taxon>Tracheophyta</taxon>
        <taxon>Spermatophyta</taxon>
        <taxon>Magnoliopsida</taxon>
        <taxon>eudicotyledons</taxon>
        <taxon>Gunneridae</taxon>
        <taxon>Pentapetalae</taxon>
        <taxon>rosids</taxon>
        <taxon>fabids</taxon>
        <taxon>Fabales</taxon>
        <taxon>Fabaceae</taxon>
        <taxon>Papilionoideae</taxon>
        <taxon>50 kb inversion clade</taxon>
        <taxon>NPAAA clade</taxon>
        <taxon>indigoferoid/millettioid clade</taxon>
        <taxon>Phaseoleae</taxon>
        <taxon>Sphenostylis</taxon>
    </lineage>
</organism>
<dbReference type="AlphaFoldDB" id="A0AA86VKT8"/>
<dbReference type="EMBL" id="OY731405">
    <property type="protein sequence ID" value="CAJ1972022.1"/>
    <property type="molecule type" value="Genomic_DNA"/>
</dbReference>
<keyword evidence="2" id="KW-1185">Reference proteome</keyword>
<evidence type="ECO:0000313" key="1">
    <source>
        <dbReference type="EMBL" id="CAJ1972022.1"/>
    </source>
</evidence>
<protein>
    <submittedName>
        <fullName evidence="1">Uncharacterized protein</fullName>
    </submittedName>
</protein>
<gene>
    <name evidence="1" type="ORF">AYBTSS11_LOCUS24034</name>
</gene>
<reference evidence="1" key="1">
    <citation type="submission" date="2023-10" db="EMBL/GenBank/DDBJ databases">
        <authorList>
            <person name="Domelevo Entfellner J.-B."/>
        </authorList>
    </citation>
    <scope>NUCLEOTIDE SEQUENCE</scope>
</reference>
<proteinExistence type="predicted"/>
<name>A0AA86VKT8_9FABA</name>
<dbReference type="Proteomes" id="UP001189624">
    <property type="component" value="Chromosome 8"/>
</dbReference>
<evidence type="ECO:0000313" key="2">
    <source>
        <dbReference type="Proteomes" id="UP001189624"/>
    </source>
</evidence>
<dbReference type="Gramene" id="rna-AYBTSS11_LOCUS24034">
    <property type="protein sequence ID" value="CAJ1972022.1"/>
    <property type="gene ID" value="gene-AYBTSS11_LOCUS24034"/>
</dbReference>